<dbReference type="InterPro" id="IPR015510">
    <property type="entry name" value="PGRP"/>
</dbReference>
<dbReference type="AlphaFoldDB" id="A0A841EB46"/>
<dbReference type="Proteomes" id="UP000578077">
    <property type="component" value="Unassembled WGS sequence"/>
</dbReference>
<dbReference type="Gene3D" id="3.40.80.10">
    <property type="entry name" value="Peptidoglycan recognition protein-like"/>
    <property type="match status" value="1"/>
</dbReference>
<comment type="caution">
    <text evidence="2">The sequence shown here is derived from an EMBL/GenBank/DDBJ whole genome shotgun (WGS) entry which is preliminary data.</text>
</comment>
<gene>
    <name evidence="2" type="ORF">HNR25_003957</name>
</gene>
<dbReference type="GO" id="GO:0008745">
    <property type="term" value="F:N-acetylmuramoyl-L-alanine amidase activity"/>
    <property type="evidence" value="ECO:0007669"/>
    <property type="project" value="InterPro"/>
</dbReference>
<dbReference type="GO" id="GO:0009253">
    <property type="term" value="P:peptidoglycan catabolic process"/>
    <property type="evidence" value="ECO:0007669"/>
    <property type="project" value="InterPro"/>
</dbReference>
<evidence type="ECO:0000259" key="1">
    <source>
        <dbReference type="Pfam" id="PF01510"/>
    </source>
</evidence>
<reference evidence="2 3" key="1">
    <citation type="submission" date="2020-08" db="EMBL/GenBank/DDBJ databases">
        <title>Sequencing the genomes of 1000 actinobacteria strains.</title>
        <authorList>
            <person name="Klenk H.-P."/>
        </authorList>
    </citation>
    <scope>NUCLEOTIDE SEQUENCE [LARGE SCALE GENOMIC DNA]</scope>
    <source>
        <strain evidence="2 3">DSM 44593</strain>
    </source>
</reference>
<dbReference type="InterPro" id="IPR002502">
    <property type="entry name" value="Amidase_domain"/>
</dbReference>
<evidence type="ECO:0000313" key="2">
    <source>
        <dbReference type="EMBL" id="MBB6000206.1"/>
    </source>
</evidence>
<proteinExistence type="predicted"/>
<evidence type="ECO:0000313" key="3">
    <source>
        <dbReference type="Proteomes" id="UP000578077"/>
    </source>
</evidence>
<dbReference type="PANTHER" id="PTHR11022:SF41">
    <property type="entry name" value="PEPTIDOGLYCAN-RECOGNITION PROTEIN LC-RELATED"/>
    <property type="match status" value="1"/>
</dbReference>
<dbReference type="SUPFAM" id="SSF55846">
    <property type="entry name" value="N-acetylmuramoyl-L-alanine amidase-like"/>
    <property type="match status" value="1"/>
</dbReference>
<dbReference type="CDD" id="cd06583">
    <property type="entry name" value="PGRP"/>
    <property type="match status" value="1"/>
</dbReference>
<protein>
    <recommendedName>
        <fullName evidence="1">N-acetylmuramoyl-L-alanine amidase domain-containing protein</fullName>
    </recommendedName>
</protein>
<dbReference type="Pfam" id="PF01510">
    <property type="entry name" value="Amidase_2"/>
    <property type="match status" value="1"/>
</dbReference>
<organism evidence="2 3">
    <name type="scientific">Streptomonospora salina</name>
    <dbReference type="NCBI Taxonomy" id="104205"/>
    <lineage>
        <taxon>Bacteria</taxon>
        <taxon>Bacillati</taxon>
        <taxon>Actinomycetota</taxon>
        <taxon>Actinomycetes</taxon>
        <taxon>Streptosporangiales</taxon>
        <taxon>Nocardiopsidaceae</taxon>
        <taxon>Streptomonospora</taxon>
    </lineage>
</organism>
<name>A0A841EB46_9ACTN</name>
<dbReference type="EMBL" id="JACHLY010000001">
    <property type="protein sequence ID" value="MBB6000206.1"/>
    <property type="molecule type" value="Genomic_DNA"/>
</dbReference>
<dbReference type="InterPro" id="IPR036505">
    <property type="entry name" value="Amidase/PGRP_sf"/>
</dbReference>
<dbReference type="RefSeq" id="WP_184637482.1">
    <property type="nucleotide sequence ID" value="NZ_BAABKT010000029.1"/>
</dbReference>
<sequence length="324" mass="35920">MSRPTRLVWRSELGWGPSPADGADPKQGLVVHYDSYDQGLADKDHAACLDYWNGCRDYHVNGNGWVDVGYSWFCCAHGFVIEGRGLFKQQAAQRGANDSHYSVTLATGPNDELTAAQINAVRELRQWLMEPESSIAGAVFGHRDFNSTDCPGDAAYAFVRDGVFSQPPGTIDKEDDVPTYISVGKTRDSRQEELRSHEWQQIYFDKNNSGGCEGHHADGDYPSLVTGPTYFQGEVSLRIEGLPKGAEGQIRAVEVTKRDGEYAESERYFPQEYEGTNGNAYPKATFCGFVGKGHKLRLEVVHFGGEDVRPRVTGGQARIQAWEL</sequence>
<keyword evidence="3" id="KW-1185">Reference proteome</keyword>
<accession>A0A841EB46</accession>
<feature type="domain" description="N-acetylmuramoyl-L-alanine amidase" evidence="1">
    <location>
        <begin position="27"/>
        <end position="153"/>
    </location>
</feature>
<dbReference type="PANTHER" id="PTHR11022">
    <property type="entry name" value="PEPTIDOGLYCAN RECOGNITION PROTEIN"/>
    <property type="match status" value="1"/>
</dbReference>